<evidence type="ECO:0000313" key="3">
    <source>
        <dbReference type="Proteomes" id="UP001189429"/>
    </source>
</evidence>
<proteinExistence type="predicted"/>
<sequence>MRSRPESTDLRSQPTPGMSERPDAPSPRSGRQSAALAAELRGLPGLAAAAAPSAEEGPARVAPSPSPRSRQAKEWLQSVSSQVDSARLLRARLRCAASPRMPKAKTLEMKALVSMERSLEDRMKGRSTTEKTLAASLAQRDDGMSKTGYSCEMCLLRMQKASAAAWTGLTMTERRQELRARLPEREQVRDEMQERHGAAPPPAAHVLADPPPRGARPRPGRGAVMGAAPSYGIDVRVTDRKSIIREQCLKRMDYEGLQHAYRVDNRPANRGQLRIQEKAKLVDPSLCKGGENSFPYMEASILPIVTAFLFGGALIRCFEVCPLWFVVYYKTLDQIFAKIDMGFKQFYGHSLHLEYARTDLGDTNIGGERASASTGF</sequence>
<feature type="compositionally biased region" description="Low complexity" evidence="1">
    <location>
        <begin position="46"/>
        <end position="69"/>
    </location>
</feature>
<feature type="region of interest" description="Disordered" evidence="1">
    <location>
        <begin position="1"/>
        <end position="34"/>
    </location>
</feature>
<feature type="region of interest" description="Disordered" evidence="1">
    <location>
        <begin position="186"/>
        <end position="223"/>
    </location>
</feature>
<dbReference type="EMBL" id="CAUYUJ010014275">
    <property type="protein sequence ID" value="CAK0839168.1"/>
    <property type="molecule type" value="Genomic_DNA"/>
</dbReference>
<comment type="caution">
    <text evidence="2">The sequence shown here is derived from an EMBL/GenBank/DDBJ whole genome shotgun (WGS) entry which is preliminary data.</text>
</comment>
<accession>A0ABN9T2L0</accession>
<protein>
    <submittedName>
        <fullName evidence="2">Uncharacterized protein</fullName>
    </submittedName>
</protein>
<dbReference type="Proteomes" id="UP001189429">
    <property type="component" value="Unassembled WGS sequence"/>
</dbReference>
<gene>
    <name evidence="2" type="ORF">PCOR1329_LOCUS34916</name>
</gene>
<feature type="compositionally biased region" description="Basic and acidic residues" evidence="1">
    <location>
        <begin position="186"/>
        <end position="197"/>
    </location>
</feature>
<evidence type="ECO:0000313" key="2">
    <source>
        <dbReference type="EMBL" id="CAK0839168.1"/>
    </source>
</evidence>
<organism evidence="2 3">
    <name type="scientific">Prorocentrum cordatum</name>
    <dbReference type="NCBI Taxonomy" id="2364126"/>
    <lineage>
        <taxon>Eukaryota</taxon>
        <taxon>Sar</taxon>
        <taxon>Alveolata</taxon>
        <taxon>Dinophyceae</taxon>
        <taxon>Prorocentrales</taxon>
        <taxon>Prorocentraceae</taxon>
        <taxon>Prorocentrum</taxon>
    </lineage>
</organism>
<feature type="region of interest" description="Disordered" evidence="1">
    <location>
        <begin position="46"/>
        <end position="71"/>
    </location>
</feature>
<name>A0ABN9T2L0_9DINO</name>
<feature type="compositionally biased region" description="Pro residues" evidence="1">
    <location>
        <begin position="199"/>
        <end position="214"/>
    </location>
</feature>
<evidence type="ECO:0000256" key="1">
    <source>
        <dbReference type="SAM" id="MobiDB-lite"/>
    </source>
</evidence>
<reference evidence="2" key="1">
    <citation type="submission" date="2023-10" db="EMBL/GenBank/DDBJ databases">
        <authorList>
            <person name="Chen Y."/>
            <person name="Shah S."/>
            <person name="Dougan E. K."/>
            <person name="Thang M."/>
            <person name="Chan C."/>
        </authorList>
    </citation>
    <scope>NUCLEOTIDE SEQUENCE [LARGE SCALE GENOMIC DNA]</scope>
</reference>
<keyword evidence="3" id="KW-1185">Reference proteome</keyword>